<evidence type="ECO:0000313" key="3">
    <source>
        <dbReference type="Proteomes" id="UP000647172"/>
    </source>
</evidence>
<dbReference type="RefSeq" id="WP_203775029.1">
    <property type="nucleotide sequence ID" value="NZ_BAAAYJ010000099.1"/>
</dbReference>
<proteinExistence type="predicted"/>
<evidence type="ECO:0000256" key="1">
    <source>
        <dbReference type="SAM" id="MobiDB-lite"/>
    </source>
</evidence>
<reference evidence="2" key="1">
    <citation type="submission" date="2021-01" db="EMBL/GenBank/DDBJ databases">
        <title>Whole genome shotgun sequence of Actinoplanes nipponensis NBRC 14063.</title>
        <authorList>
            <person name="Komaki H."/>
            <person name="Tamura T."/>
        </authorList>
    </citation>
    <scope>NUCLEOTIDE SEQUENCE</scope>
    <source>
        <strain evidence="2">NBRC 14063</strain>
    </source>
</reference>
<protein>
    <submittedName>
        <fullName evidence="2">Uncharacterized protein</fullName>
    </submittedName>
</protein>
<accession>A0A919JPY4</accession>
<evidence type="ECO:0000313" key="2">
    <source>
        <dbReference type="EMBL" id="GIE53190.1"/>
    </source>
</evidence>
<feature type="compositionally biased region" description="Basic residues" evidence="1">
    <location>
        <begin position="745"/>
        <end position="780"/>
    </location>
</feature>
<keyword evidence="3" id="KW-1185">Reference proteome</keyword>
<comment type="caution">
    <text evidence="2">The sequence shown here is derived from an EMBL/GenBank/DDBJ whole genome shotgun (WGS) entry which is preliminary data.</text>
</comment>
<organism evidence="2 3">
    <name type="scientific">Actinoplanes nipponensis</name>
    <dbReference type="NCBI Taxonomy" id="135950"/>
    <lineage>
        <taxon>Bacteria</taxon>
        <taxon>Bacillati</taxon>
        <taxon>Actinomycetota</taxon>
        <taxon>Actinomycetes</taxon>
        <taxon>Micromonosporales</taxon>
        <taxon>Micromonosporaceae</taxon>
        <taxon>Actinoplanes</taxon>
    </lineage>
</organism>
<gene>
    <name evidence="2" type="ORF">Ani05nite_67240</name>
</gene>
<dbReference type="AlphaFoldDB" id="A0A919JPY4"/>
<feature type="region of interest" description="Disordered" evidence="1">
    <location>
        <begin position="713"/>
        <end position="811"/>
    </location>
</feature>
<name>A0A919JPY4_9ACTN</name>
<sequence>MSAALVAEVIADPTGLVVRLVTAVEPTLTAASIREEVAKIAGGRAKSRRLAQNLLTDPTMLTSGRPPIPWAVGQLLLGLRAAGATAIAAPCCGECGRTVSYLISRKGCVICSPCRDKPETCAKCGEERRVCTRDRHGLPRCEHCPDLDDDPVRLLTLLITELEPALNGRSVLDALHRATVRPAGQRRLAWAILDNPELLTGAGSLAPVPAVLRFIDELIKTGAAKVLPPSCPRCQRVVALSKQLDGHRICRNCFAKTRAVACSRCGSVREPAARDPGGGPLCPNCLVNDPINLEDCSGCGQRRRVAARTAAGPFCQNCRPRPIATCGICGRDAYCEMSRATGQPWCDNCQHRWMRCSGCGTTAQLRGGTLDQPLCARCVNPDPDFWDRCSTCKTTWVLSPRPCQRCVLGQDLRSLLAEDPGHINDDLAHLQRALTEVERPDVAMAWLRRPHVRQLLAGIGRDPRTISHDILDELPSSKKLDHLRNVLVASGALPERDERLAVLERWTATTLAARADPHERQILHAYAIWHHLRRLRRRLNGVHATHLQCLNIRSHVTAATNLLDWLTDSGLTLSTCTQADLDRWSTDEVSYRHETGHFVRWALAHRHARGLTFPAARWQGPAGPLDSEKRWNDARRLLGDTTLKPSDRVVGLLLLLYAQNLSVISRLTTEHVNTHGNRVELLLGSSPVVLPEPLADLVLELVETRRANTILNKTADPPLAVSRPATRPAPQPRLPRPTTQEDRHPRRPRPLHSPVRPRHRDPRRHPRPRARHPHQGRRRLAASIRRRLDDLRRRRRPPKNRSGVLRPPGANRAHWRVARTVTASLVGARCSGMSGCQDRRLVERSAHMTPR</sequence>
<dbReference type="Proteomes" id="UP000647172">
    <property type="component" value="Unassembled WGS sequence"/>
</dbReference>
<dbReference type="EMBL" id="BOMQ01000079">
    <property type="protein sequence ID" value="GIE53190.1"/>
    <property type="molecule type" value="Genomic_DNA"/>
</dbReference>